<reference evidence="2 3" key="1">
    <citation type="submission" date="2016-05" db="EMBL/GenBank/DDBJ databases">
        <title>Comparative analysis of secretome profiles of manganese(II)-oxidizing ascomycete fungi.</title>
        <authorList>
            <consortium name="DOE Joint Genome Institute"/>
            <person name="Zeiner C.A."/>
            <person name="Purvine S.O."/>
            <person name="Zink E.M."/>
            <person name="Wu S."/>
            <person name="Pasa-Tolic L."/>
            <person name="Chaput D.L."/>
            <person name="Haridas S."/>
            <person name="Grigoriev I.V."/>
            <person name="Santelli C.M."/>
            <person name="Hansel C.M."/>
        </authorList>
    </citation>
    <scope>NUCLEOTIDE SEQUENCE [LARGE SCALE GENOMIC DNA]</scope>
    <source>
        <strain evidence="2 3">AP3s5-JAC2a</strain>
    </source>
</reference>
<evidence type="ECO:0000313" key="3">
    <source>
        <dbReference type="Proteomes" id="UP000077069"/>
    </source>
</evidence>
<gene>
    <name evidence="2" type="ORF">CC84DRAFT_1159012</name>
</gene>
<evidence type="ECO:0000313" key="2">
    <source>
        <dbReference type="EMBL" id="OAG11490.1"/>
    </source>
</evidence>
<dbReference type="OrthoDB" id="3799620at2759"/>
<feature type="compositionally biased region" description="Acidic residues" evidence="1">
    <location>
        <begin position="84"/>
        <end position="98"/>
    </location>
</feature>
<keyword evidence="3" id="KW-1185">Reference proteome</keyword>
<dbReference type="AlphaFoldDB" id="A0A177CXA3"/>
<protein>
    <submittedName>
        <fullName evidence="2">Uncharacterized protein</fullName>
    </submittedName>
</protein>
<dbReference type="Proteomes" id="UP000077069">
    <property type="component" value="Unassembled WGS sequence"/>
</dbReference>
<dbReference type="RefSeq" id="XP_018041855.1">
    <property type="nucleotide sequence ID" value="XM_018177114.1"/>
</dbReference>
<name>A0A177CXA3_9PLEO</name>
<evidence type="ECO:0000256" key="1">
    <source>
        <dbReference type="SAM" id="MobiDB-lite"/>
    </source>
</evidence>
<feature type="region of interest" description="Disordered" evidence="1">
    <location>
        <begin position="77"/>
        <end position="98"/>
    </location>
</feature>
<proteinExistence type="predicted"/>
<accession>A0A177CXA3</accession>
<dbReference type="GeneID" id="28760600"/>
<organism evidence="2 3">
    <name type="scientific">Paraphaeosphaeria sporulosa</name>
    <dbReference type="NCBI Taxonomy" id="1460663"/>
    <lineage>
        <taxon>Eukaryota</taxon>
        <taxon>Fungi</taxon>
        <taxon>Dikarya</taxon>
        <taxon>Ascomycota</taxon>
        <taxon>Pezizomycotina</taxon>
        <taxon>Dothideomycetes</taxon>
        <taxon>Pleosporomycetidae</taxon>
        <taxon>Pleosporales</taxon>
        <taxon>Massarineae</taxon>
        <taxon>Didymosphaeriaceae</taxon>
        <taxon>Paraphaeosphaeria</taxon>
    </lineage>
</organism>
<dbReference type="InParanoid" id="A0A177CXA3"/>
<sequence length="229" mass="24863">MGRTCLMDEYENNYDAIVPRGKEKDDFVDEDFGALGRAIGLPEACALKVLELDVHLFRTYDHSKDWEASGSRFVVNFGGNGEGEGGDEDGDEDDDFASEDSYDEGYWNKYGTNLSHPEDVTGCVADSNFLKNLGTFWEKVKIKYTPTYMEGYWGDGDPVEANVLAVLIIEESLAETAKELVGGEGWAVRDSLEDECVSSGVGVGCREEDGGGEDGTSGACWAAQLPGAM</sequence>
<dbReference type="EMBL" id="KV441548">
    <property type="protein sequence ID" value="OAG11490.1"/>
    <property type="molecule type" value="Genomic_DNA"/>
</dbReference>